<protein>
    <recommendedName>
        <fullName evidence="2">sphingomyelin phosphodiesterase</fullName>
        <ecNumber evidence="2">3.1.4.12</ecNumber>
    </recommendedName>
</protein>
<keyword evidence="5" id="KW-0812">Transmembrane</keyword>
<dbReference type="SUPFAM" id="SSF56219">
    <property type="entry name" value="DNase I-like"/>
    <property type="match status" value="1"/>
</dbReference>
<dbReference type="OrthoDB" id="40902at2759"/>
<dbReference type="EMBL" id="JAANIT010002080">
    <property type="protein sequence ID" value="KAG1537609.1"/>
    <property type="molecule type" value="Genomic_DNA"/>
</dbReference>
<evidence type="ECO:0000256" key="5">
    <source>
        <dbReference type="SAM" id="Phobius"/>
    </source>
</evidence>
<keyword evidence="5" id="KW-0472">Membrane</keyword>
<evidence type="ECO:0000256" key="1">
    <source>
        <dbReference type="ARBA" id="ARBA00006335"/>
    </source>
</evidence>
<dbReference type="PANTHER" id="PTHR16320">
    <property type="entry name" value="SPHINGOMYELINASE FAMILY MEMBER"/>
    <property type="match status" value="1"/>
</dbReference>
<dbReference type="PANTHER" id="PTHR16320:SF1">
    <property type="entry name" value="SPHINGOMYELINASE DDB_G0288017"/>
    <property type="match status" value="1"/>
</dbReference>
<organism evidence="7 8">
    <name type="scientific">Rhizopus oryzae</name>
    <name type="common">Mucormycosis agent</name>
    <name type="synonym">Rhizopus arrhizus var. delemar</name>
    <dbReference type="NCBI Taxonomy" id="64495"/>
    <lineage>
        <taxon>Eukaryota</taxon>
        <taxon>Fungi</taxon>
        <taxon>Fungi incertae sedis</taxon>
        <taxon>Mucoromycota</taxon>
        <taxon>Mucoromycotina</taxon>
        <taxon>Mucoromycetes</taxon>
        <taxon>Mucorales</taxon>
        <taxon>Mucorineae</taxon>
        <taxon>Rhizopodaceae</taxon>
        <taxon>Rhizopus</taxon>
    </lineage>
</organism>
<accession>A0A9P6Y2E0</accession>
<evidence type="ECO:0000259" key="6">
    <source>
        <dbReference type="Pfam" id="PF03372"/>
    </source>
</evidence>
<evidence type="ECO:0000256" key="3">
    <source>
        <dbReference type="ARBA" id="ARBA00022801"/>
    </source>
</evidence>
<dbReference type="InterPro" id="IPR038772">
    <property type="entry name" value="Sph/SMPD2-like"/>
</dbReference>
<feature type="compositionally biased region" description="Acidic residues" evidence="4">
    <location>
        <begin position="8"/>
        <end position="33"/>
    </location>
</feature>
<dbReference type="Pfam" id="PF03372">
    <property type="entry name" value="Exo_endo_phos"/>
    <property type="match status" value="1"/>
</dbReference>
<dbReference type="InterPro" id="IPR005135">
    <property type="entry name" value="Endo/exonuclease/phosphatase"/>
</dbReference>
<dbReference type="InterPro" id="IPR036691">
    <property type="entry name" value="Endo/exonu/phosph_ase_sf"/>
</dbReference>
<dbReference type="EC" id="3.1.4.12" evidence="2"/>
<evidence type="ECO:0000256" key="2">
    <source>
        <dbReference type="ARBA" id="ARBA00012369"/>
    </source>
</evidence>
<dbReference type="CDD" id="cd09078">
    <property type="entry name" value="nSMase"/>
    <property type="match status" value="1"/>
</dbReference>
<gene>
    <name evidence="7" type="ORF">G6F51_010272</name>
</gene>
<evidence type="ECO:0000313" key="7">
    <source>
        <dbReference type="EMBL" id="KAG1537609.1"/>
    </source>
</evidence>
<dbReference type="InterPro" id="IPR017766">
    <property type="entry name" value="Sphingomyelinase/PLipase_C"/>
</dbReference>
<evidence type="ECO:0000313" key="8">
    <source>
        <dbReference type="Proteomes" id="UP000717996"/>
    </source>
</evidence>
<keyword evidence="5" id="KW-1133">Transmembrane helix</keyword>
<keyword evidence="3" id="KW-0378">Hydrolase</keyword>
<dbReference type="Gene3D" id="3.60.10.10">
    <property type="entry name" value="Endonuclease/exonuclease/phosphatase"/>
    <property type="match status" value="1"/>
</dbReference>
<reference evidence="7" key="1">
    <citation type="journal article" date="2020" name="Microb. Genom.">
        <title>Genetic diversity of clinical and environmental Mucorales isolates obtained from an investigation of mucormycosis cases among solid organ transplant recipients.</title>
        <authorList>
            <person name="Nguyen M.H."/>
            <person name="Kaul D."/>
            <person name="Muto C."/>
            <person name="Cheng S.J."/>
            <person name="Richter R.A."/>
            <person name="Bruno V.M."/>
            <person name="Liu G."/>
            <person name="Beyhan S."/>
            <person name="Sundermann A.J."/>
            <person name="Mounaud S."/>
            <person name="Pasculle A.W."/>
            <person name="Nierman W.C."/>
            <person name="Driscoll E."/>
            <person name="Cumbie R."/>
            <person name="Clancy C.J."/>
            <person name="Dupont C.L."/>
        </authorList>
    </citation>
    <scope>NUCLEOTIDE SEQUENCE</scope>
    <source>
        <strain evidence="7">GL16</strain>
    </source>
</reference>
<feature type="domain" description="Endonuclease/exonuclease/phosphatase" evidence="6">
    <location>
        <begin position="197"/>
        <end position="386"/>
    </location>
</feature>
<feature type="region of interest" description="Disordered" evidence="4">
    <location>
        <begin position="1"/>
        <end position="37"/>
    </location>
</feature>
<evidence type="ECO:0000256" key="4">
    <source>
        <dbReference type="SAM" id="MobiDB-lite"/>
    </source>
</evidence>
<dbReference type="Proteomes" id="UP000717996">
    <property type="component" value="Unassembled WGS sequence"/>
</dbReference>
<name>A0A9P6Y2E0_RHIOR</name>
<comment type="similarity">
    <text evidence="1">Belongs to the neutral sphingomyelinase family.</text>
</comment>
<dbReference type="GO" id="GO:0005737">
    <property type="term" value="C:cytoplasm"/>
    <property type="evidence" value="ECO:0007669"/>
    <property type="project" value="TreeGrafter"/>
</dbReference>
<sequence length="486" mass="56429">MNSRERNEEEIDIPDEPYQDNVDETSETDNETNEDYHPTRVRLQAQNSYASSIVSTQSAPPPYELYPPAKTVWGRFYNWVRQIPRFNTHQAIYLPTLSRYPSTLLSRTESSHSYWSCYYSIRDRIPRWTLPPLVARHRLGLICFSSLALILFSFLLFCSVFFAPGSFPEPTVADKVAEGSVRVLTLNLMMRPPLIRNNWSDYKEERLSYVERYVLADYDLIVFQELYAFASRRKDRLIRSARRMGFNHHLESPHKYPWDLAADGGLLILSRFPIRQSDVLEYPRGQQSDWFSIQGALHVLIDLMPERPIHLYTTHLASSTRFAQLALFRSFVQATSDQDQHPILIAGDFSVDAAVHGASITERSRKSSQDYVQLVHRLKLEGIEDVVYRQYGYHPVTLGDYTTNPQGELVPAETVLTDWDRWMTVQSVDRLFWVPRNTSRMTVVSSRVETFLVSENAKMTREEKQVTEFTQVSDHYGLSCLLQMIQ</sequence>
<feature type="transmembrane region" description="Helical" evidence="5">
    <location>
        <begin position="139"/>
        <end position="162"/>
    </location>
</feature>
<dbReference type="AlphaFoldDB" id="A0A9P6Y2E0"/>
<proteinExistence type="inferred from homology"/>
<dbReference type="OMA" id="ICGDFSI"/>
<dbReference type="GO" id="GO:0005576">
    <property type="term" value="C:extracellular region"/>
    <property type="evidence" value="ECO:0007669"/>
    <property type="project" value="InterPro"/>
</dbReference>
<comment type="caution">
    <text evidence="7">The sequence shown here is derived from an EMBL/GenBank/DDBJ whole genome shotgun (WGS) entry which is preliminary data.</text>
</comment>
<dbReference type="GO" id="GO:0004767">
    <property type="term" value="F:sphingomyelin phosphodiesterase activity"/>
    <property type="evidence" value="ECO:0007669"/>
    <property type="project" value="UniProtKB-EC"/>
</dbReference>